<accession>A0A8J2L2A9</accession>
<gene>
    <name evidence="2" type="ORF">AFUS01_LOCUS34174</name>
</gene>
<dbReference type="AlphaFoldDB" id="A0A8J2L2A9"/>
<feature type="compositionally biased region" description="Polar residues" evidence="1">
    <location>
        <begin position="55"/>
        <end position="67"/>
    </location>
</feature>
<organism evidence="2 3">
    <name type="scientific">Allacma fusca</name>
    <dbReference type="NCBI Taxonomy" id="39272"/>
    <lineage>
        <taxon>Eukaryota</taxon>
        <taxon>Metazoa</taxon>
        <taxon>Ecdysozoa</taxon>
        <taxon>Arthropoda</taxon>
        <taxon>Hexapoda</taxon>
        <taxon>Collembola</taxon>
        <taxon>Symphypleona</taxon>
        <taxon>Sminthuridae</taxon>
        <taxon>Allacma</taxon>
    </lineage>
</organism>
<evidence type="ECO:0000313" key="3">
    <source>
        <dbReference type="Proteomes" id="UP000708208"/>
    </source>
</evidence>
<protein>
    <submittedName>
        <fullName evidence="2">Uncharacterized protein</fullName>
    </submittedName>
</protein>
<sequence length="177" mass="19602">MLPLPAAAAAAAAELINQQERFSQESLIKFDSICNQLGKTVQEREQEETVRVPSVAQNNPPQSQNPSEGVKVPELVHQGRDSLNNWIGEPFMQQHAYYQASFVKDSETTDTESESYYATPMGESQDEHEPGSNERSILAAIQELKQFIDGKRTVEIAQNLGTLAMFPILVPTVAARN</sequence>
<evidence type="ECO:0000256" key="1">
    <source>
        <dbReference type="SAM" id="MobiDB-lite"/>
    </source>
</evidence>
<dbReference type="Proteomes" id="UP000708208">
    <property type="component" value="Unassembled WGS sequence"/>
</dbReference>
<feature type="region of interest" description="Disordered" evidence="1">
    <location>
        <begin position="44"/>
        <end position="69"/>
    </location>
</feature>
<name>A0A8J2L2A9_9HEXA</name>
<comment type="caution">
    <text evidence="2">The sequence shown here is derived from an EMBL/GenBank/DDBJ whole genome shotgun (WGS) entry which is preliminary data.</text>
</comment>
<reference evidence="2" key="1">
    <citation type="submission" date="2021-06" db="EMBL/GenBank/DDBJ databases">
        <authorList>
            <person name="Hodson N. C."/>
            <person name="Mongue J. A."/>
            <person name="Jaron S. K."/>
        </authorList>
    </citation>
    <scope>NUCLEOTIDE SEQUENCE</scope>
</reference>
<dbReference type="EMBL" id="CAJVCH010531301">
    <property type="protein sequence ID" value="CAG7823990.1"/>
    <property type="molecule type" value="Genomic_DNA"/>
</dbReference>
<feature type="non-terminal residue" evidence="2">
    <location>
        <position position="1"/>
    </location>
</feature>
<proteinExistence type="predicted"/>
<feature type="region of interest" description="Disordered" evidence="1">
    <location>
        <begin position="104"/>
        <end position="134"/>
    </location>
</feature>
<keyword evidence="3" id="KW-1185">Reference proteome</keyword>
<evidence type="ECO:0000313" key="2">
    <source>
        <dbReference type="EMBL" id="CAG7823990.1"/>
    </source>
</evidence>